<gene>
    <name evidence="2" type="ORF">S01H4_41269</name>
</gene>
<sequence length="288" mass="30508">IIQGGLLEGGSEQGLYEVTNVPNYIIGTRRMTPDGRVFRYAKSGGICYTGQGSAIVPDIAFAGNCVGALEGTATQIKFGGKTFGKDALKGGYITIYGNPLYNDAALPNNASCPHRLITGNNACVGQDIEDASKADPCVITITGHGYTTGDIVTIAGIEEGGMTQLNDRQYTITVVDENTFKLDGVNSTEYTGTGVTGGVCTKGDLTLDLDGAVGVSKVADKQFCEVYYNIYSNLRLGTLGTESFAGLAAAYVSGANKYFWVQTWGACWIALLAGETNGGEYRDVYFRY</sequence>
<evidence type="ECO:0000259" key="1">
    <source>
        <dbReference type="Pfam" id="PF16190"/>
    </source>
</evidence>
<evidence type="ECO:0000313" key="2">
    <source>
        <dbReference type="EMBL" id="GAG97877.1"/>
    </source>
</evidence>
<feature type="non-terminal residue" evidence="2">
    <location>
        <position position="288"/>
    </location>
</feature>
<protein>
    <recommendedName>
        <fullName evidence="1">Ubiquitin-activating enzyme E1 FCCH domain-containing protein</fullName>
    </recommendedName>
</protein>
<dbReference type="Gene3D" id="2.40.30.180">
    <property type="entry name" value="Ubiquitin-activating enzyme E1, FCCH domain"/>
    <property type="match status" value="1"/>
</dbReference>
<feature type="non-terminal residue" evidence="2">
    <location>
        <position position="1"/>
    </location>
</feature>
<dbReference type="EMBL" id="BART01022556">
    <property type="protein sequence ID" value="GAG97877.1"/>
    <property type="molecule type" value="Genomic_DNA"/>
</dbReference>
<accession>X1CY69</accession>
<dbReference type="InterPro" id="IPR032418">
    <property type="entry name" value="E1_FCCH"/>
</dbReference>
<reference evidence="2" key="1">
    <citation type="journal article" date="2014" name="Front. Microbiol.">
        <title>High frequency of phylogenetically diverse reductive dehalogenase-homologous genes in deep subseafloor sedimentary metagenomes.</title>
        <authorList>
            <person name="Kawai M."/>
            <person name="Futagami T."/>
            <person name="Toyoda A."/>
            <person name="Takaki Y."/>
            <person name="Nishi S."/>
            <person name="Hori S."/>
            <person name="Arai W."/>
            <person name="Tsubouchi T."/>
            <person name="Morono Y."/>
            <person name="Uchiyama I."/>
            <person name="Ito T."/>
            <person name="Fujiyama A."/>
            <person name="Inagaki F."/>
            <person name="Takami H."/>
        </authorList>
    </citation>
    <scope>NUCLEOTIDE SEQUENCE</scope>
    <source>
        <strain evidence="2">Expedition CK06-06</strain>
    </source>
</reference>
<comment type="caution">
    <text evidence="2">The sequence shown here is derived from an EMBL/GenBank/DDBJ whole genome shotgun (WGS) entry which is preliminary data.</text>
</comment>
<dbReference type="AlphaFoldDB" id="X1CY69"/>
<organism evidence="2">
    <name type="scientific">marine sediment metagenome</name>
    <dbReference type="NCBI Taxonomy" id="412755"/>
    <lineage>
        <taxon>unclassified sequences</taxon>
        <taxon>metagenomes</taxon>
        <taxon>ecological metagenomes</taxon>
    </lineage>
</organism>
<dbReference type="Pfam" id="PF16190">
    <property type="entry name" value="E1_FCCH"/>
    <property type="match status" value="1"/>
</dbReference>
<proteinExistence type="predicted"/>
<name>X1CY69_9ZZZZ</name>
<feature type="domain" description="Ubiquitin-activating enzyme E1 FCCH" evidence="1">
    <location>
        <begin position="142"/>
        <end position="195"/>
    </location>
</feature>
<dbReference type="InterPro" id="IPR042302">
    <property type="entry name" value="E1_FCCH_sf"/>
</dbReference>